<proteinExistence type="predicted"/>
<sequence>MRKNVLFTLFLSIALLTGYHSKAQYYHQEKNLSLGLQFNPNIGWLSYGDDDQYRSESKVGFSYGLLADIGFNRNYYFSTGLFINSLQSRVENQTNLTSGITQKVYRLQYAEVPLAIKLKTNEGRSGRFYGQFGFTAGVKVSGKEKLENNPEGTRFRPISGDDIFRLGLLVGAGGEWRLTNSLSAVTGLSYNNGFTRTMKEGSPKLSYVSFNLGLLF</sequence>
<dbReference type="STRING" id="561061.SAMN05660862_2455"/>
<accession>A0A1X7K1V7</accession>
<name>A0A1X7K1V7_9SPHI</name>
<dbReference type="SUPFAM" id="SSF56925">
    <property type="entry name" value="OMPA-like"/>
    <property type="match status" value="1"/>
</dbReference>
<dbReference type="Pfam" id="PF13568">
    <property type="entry name" value="OMP_b-brl_2"/>
    <property type="match status" value="1"/>
</dbReference>
<keyword evidence="3" id="KW-1185">Reference proteome</keyword>
<evidence type="ECO:0000313" key="2">
    <source>
        <dbReference type="EMBL" id="SMG34863.1"/>
    </source>
</evidence>
<dbReference type="EMBL" id="FXAU01000004">
    <property type="protein sequence ID" value="SMG34863.1"/>
    <property type="molecule type" value="Genomic_DNA"/>
</dbReference>
<dbReference type="InterPro" id="IPR011250">
    <property type="entry name" value="OMP/PagP_B-barrel"/>
</dbReference>
<evidence type="ECO:0000259" key="1">
    <source>
        <dbReference type="Pfam" id="PF13568"/>
    </source>
</evidence>
<protein>
    <submittedName>
        <fullName evidence="2">Outer membrane protein beta-barrel domain-containing protein</fullName>
    </submittedName>
</protein>
<dbReference type="OrthoDB" id="978236at2"/>
<dbReference type="Proteomes" id="UP000192980">
    <property type="component" value="Unassembled WGS sequence"/>
</dbReference>
<evidence type="ECO:0000313" key="3">
    <source>
        <dbReference type="Proteomes" id="UP000192980"/>
    </source>
</evidence>
<organism evidence="2 3">
    <name type="scientific">Sphingobacterium psychroaquaticum</name>
    <dbReference type="NCBI Taxonomy" id="561061"/>
    <lineage>
        <taxon>Bacteria</taxon>
        <taxon>Pseudomonadati</taxon>
        <taxon>Bacteroidota</taxon>
        <taxon>Sphingobacteriia</taxon>
        <taxon>Sphingobacteriales</taxon>
        <taxon>Sphingobacteriaceae</taxon>
        <taxon>Sphingobacterium</taxon>
    </lineage>
</organism>
<gene>
    <name evidence="2" type="ORF">SAMN05660862_2455</name>
</gene>
<dbReference type="RefSeq" id="WP_085473192.1">
    <property type="nucleotide sequence ID" value="NZ_FXAU01000004.1"/>
</dbReference>
<dbReference type="InterPro" id="IPR025665">
    <property type="entry name" value="Beta-barrel_OMP_2"/>
</dbReference>
<feature type="domain" description="Outer membrane protein beta-barrel" evidence="1">
    <location>
        <begin position="29"/>
        <end position="148"/>
    </location>
</feature>
<reference evidence="2 3" key="1">
    <citation type="submission" date="2017-04" db="EMBL/GenBank/DDBJ databases">
        <authorList>
            <person name="Afonso C.L."/>
            <person name="Miller P.J."/>
            <person name="Scott M.A."/>
            <person name="Spackman E."/>
            <person name="Goraichik I."/>
            <person name="Dimitrov K.M."/>
            <person name="Suarez D.L."/>
            <person name="Swayne D.E."/>
        </authorList>
    </citation>
    <scope>NUCLEOTIDE SEQUENCE [LARGE SCALE GENOMIC DNA]</scope>
    <source>
        <strain evidence="2 3">DSM 22418</strain>
    </source>
</reference>
<dbReference type="AlphaFoldDB" id="A0A1X7K1V7"/>